<keyword evidence="1" id="KW-0238">DNA-binding</keyword>
<gene>
    <name evidence="1" type="ORF">EHLA_1646</name>
</gene>
<keyword evidence="2" id="KW-1185">Reference proteome</keyword>
<dbReference type="Proteomes" id="UP000217549">
    <property type="component" value="Chromosome I"/>
</dbReference>
<name>A0A285PT44_9FIRM</name>
<dbReference type="AlphaFoldDB" id="A0A285PT44"/>
<dbReference type="EMBL" id="LT907978">
    <property type="protein sequence ID" value="SOB72356.1"/>
    <property type="molecule type" value="Genomic_DNA"/>
</dbReference>
<sequence>MWYLDVHTEENIIKNMNRFGYLPKIAEYIGESKSGNYKFSYNMKQLVFSKQGELLSDDVLPRKTKRLRKSEKREKRKTERETFQEDYNRAKPHIEMLLKEDNPLFMKLSLSNQKPSQTEINLIYAKNRDSLKKSLAVYQIPLSFYTDGYEKKDNATFTSYVLRHIKKNLRNIEKAYEKAVKKNMHALYIQEGNTHSYTAHPTQGFYICLKKAEAKIPCQADSSKCFSVEYAGNGLIRTPYIKPAALAIIKEEMRKTICRKDVCLSSRMYTEVKKYVNRYQQWLDKRLDAVNYPSGFTSTYNTTPKCQIKGDDFSTVFVGSGILIKNGQIRFADGIEKEFEKKRFQTAFHDAKELLGSYHYVSGKGVLQGDTKVFAARSGITSIGVIHVPCYKNSLTVWRKQLKKEIKRLDKEMEVRIREQEKALIEKYEKLLSDFLTQDILKTVALNEDYITENVVCAMLRGTKVNLQNPRYIENAGRYNSFSKEEITTVIVRLLKENLLTRKRIDGYYGVYYLLKMTLDGERCLSSIPLIKKGGSIDSEKHFQRYQKKETGIKQYLELLDLIFEDRSFFCVYQDEIFRFLKKAPKEFKVLVKMRKSTETDKFRLKVYREILKR</sequence>
<dbReference type="RefSeq" id="WP_096240214.1">
    <property type="nucleotide sequence ID" value="NZ_LT907978.1"/>
</dbReference>
<organism evidence="1 2">
    <name type="scientific">Anaerobutyricum hallii</name>
    <dbReference type="NCBI Taxonomy" id="39488"/>
    <lineage>
        <taxon>Bacteria</taxon>
        <taxon>Bacillati</taxon>
        <taxon>Bacillota</taxon>
        <taxon>Clostridia</taxon>
        <taxon>Lachnospirales</taxon>
        <taxon>Lachnospiraceae</taxon>
        <taxon>Anaerobutyricum</taxon>
    </lineage>
</organism>
<dbReference type="KEGG" id="ehl:EHLA_1646"/>
<proteinExistence type="predicted"/>
<accession>A0A285PT44</accession>
<protein>
    <submittedName>
        <fullName evidence="1">Winged helix-turn-helix DNA-binding domain</fullName>
    </submittedName>
</protein>
<reference evidence="2" key="1">
    <citation type="submission" date="2017-09" db="EMBL/GenBank/DDBJ databases">
        <authorList>
            <person name="Shetty A S."/>
        </authorList>
    </citation>
    <scope>NUCLEOTIDE SEQUENCE [LARGE SCALE GENOMIC DNA]</scope>
</reference>
<evidence type="ECO:0000313" key="1">
    <source>
        <dbReference type="EMBL" id="SOB72356.1"/>
    </source>
</evidence>
<evidence type="ECO:0000313" key="2">
    <source>
        <dbReference type="Proteomes" id="UP000217549"/>
    </source>
</evidence>
<dbReference type="GO" id="GO:0003677">
    <property type="term" value="F:DNA binding"/>
    <property type="evidence" value="ECO:0007669"/>
    <property type="project" value="UniProtKB-KW"/>
</dbReference>